<accession>A0A2S6GJ02</accession>
<dbReference type="InterPro" id="IPR036388">
    <property type="entry name" value="WH-like_DNA-bd_sf"/>
</dbReference>
<dbReference type="SUPFAM" id="SSF46785">
    <property type="entry name" value="Winged helix' DNA-binding domain"/>
    <property type="match status" value="1"/>
</dbReference>
<comment type="caution">
    <text evidence="1">The sequence shown here is derived from an EMBL/GenBank/DDBJ whole genome shotgun (WGS) entry which is preliminary data.</text>
</comment>
<dbReference type="InterPro" id="IPR036390">
    <property type="entry name" value="WH_DNA-bd_sf"/>
</dbReference>
<reference evidence="1 2" key="1">
    <citation type="submission" date="2018-02" db="EMBL/GenBank/DDBJ databases">
        <title>Genomic Encyclopedia of Archaeal and Bacterial Type Strains, Phase II (KMG-II): from individual species to whole genera.</title>
        <authorList>
            <person name="Goeker M."/>
        </authorList>
    </citation>
    <scope>NUCLEOTIDE SEQUENCE [LARGE SCALE GENOMIC DNA]</scope>
    <source>
        <strain evidence="1 2">YU 961-1</strain>
    </source>
</reference>
<evidence type="ECO:0000313" key="1">
    <source>
        <dbReference type="EMBL" id="PPK65212.1"/>
    </source>
</evidence>
<gene>
    <name evidence="1" type="ORF">CLV40_11559</name>
</gene>
<dbReference type="EMBL" id="PTIX01000015">
    <property type="protein sequence ID" value="PPK65212.1"/>
    <property type="molecule type" value="Genomic_DNA"/>
</dbReference>
<organism evidence="1 2">
    <name type="scientific">Actinokineospora auranticolor</name>
    <dbReference type="NCBI Taxonomy" id="155976"/>
    <lineage>
        <taxon>Bacteria</taxon>
        <taxon>Bacillati</taxon>
        <taxon>Actinomycetota</taxon>
        <taxon>Actinomycetes</taxon>
        <taxon>Pseudonocardiales</taxon>
        <taxon>Pseudonocardiaceae</taxon>
        <taxon>Actinokineospora</taxon>
    </lineage>
</organism>
<proteinExistence type="predicted"/>
<dbReference type="Pfam" id="PF12840">
    <property type="entry name" value="HTH_20"/>
    <property type="match status" value="1"/>
</dbReference>
<dbReference type="AlphaFoldDB" id="A0A2S6GJ02"/>
<dbReference type="Gene3D" id="1.10.10.10">
    <property type="entry name" value="Winged helix-like DNA-binding domain superfamily/Winged helix DNA-binding domain"/>
    <property type="match status" value="1"/>
</dbReference>
<dbReference type="Proteomes" id="UP000239203">
    <property type="component" value="Unassembled WGS sequence"/>
</dbReference>
<protein>
    <submittedName>
        <fullName evidence="1">Helix-turn-helix protein</fullName>
    </submittedName>
</protein>
<keyword evidence="2" id="KW-1185">Reference proteome</keyword>
<sequence length="203" mass="22534">MEHGRVTGGINYLDEVDRVAVALPPLRRQLLVKLREPASASQLAAALGLPRQRVNYHLRALESAGLVELVEERKRRGCVERILRARPGALVVDPTVLRDDDPPACLVQDQYAAEHLVEVAAATVREVAGLRVRADERGKHLLTFTIEAEVRFAAPADVHGFTDELTAALREIASRYEGRDGREYRVIVGGHPATTPRRQEDDR</sequence>
<evidence type="ECO:0000313" key="2">
    <source>
        <dbReference type="Proteomes" id="UP000239203"/>
    </source>
</evidence>
<name>A0A2S6GJ02_9PSEU</name>